<keyword evidence="1" id="KW-0004">4Fe-4S</keyword>
<evidence type="ECO:0000256" key="1">
    <source>
        <dbReference type="ARBA" id="ARBA00022485"/>
    </source>
</evidence>
<reference evidence="3" key="1">
    <citation type="journal article" date="2023" name="Plant Biotechnol. J.">
        <title>Chromosome-level wild Hevea brasiliensis genome provides new tools for genomic-assisted breeding and valuable loci to elevate rubber yield.</title>
        <authorList>
            <person name="Cheng H."/>
            <person name="Song X."/>
            <person name="Hu Y."/>
            <person name="Wu T."/>
            <person name="Yang Q."/>
            <person name="An Z."/>
            <person name="Feng S."/>
            <person name="Deng Z."/>
            <person name="Wu W."/>
            <person name="Zeng X."/>
            <person name="Tu M."/>
            <person name="Wang X."/>
            <person name="Huang H."/>
        </authorList>
    </citation>
    <scope>NUCLEOTIDE SEQUENCE</scope>
    <source>
        <strain evidence="3">MT/VB/25A 57/8</strain>
    </source>
</reference>
<dbReference type="SUPFAM" id="SSF102114">
    <property type="entry name" value="Radical SAM enzymes"/>
    <property type="match status" value="2"/>
</dbReference>
<evidence type="ECO:0000259" key="2">
    <source>
        <dbReference type="Pfam" id="PF16881"/>
    </source>
</evidence>
<dbReference type="PANTHER" id="PTHR10949:SF38">
    <property type="entry name" value="LIPOYL SYNTHASE, CHLOROPLASTIC"/>
    <property type="match status" value="1"/>
</dbReference>
<protein>
    <recommendedName>
        <fullName evidence="2">Lipoyl synthase N-terminal domain-containing protein</fullName>
    </recommendedName>
</protein>
<evidence type="ECO:0000313" key="4">
    <source>
        <dbReference type="Proteomes" id="UP001174677"/>
    </source>
</evidence>
<dbReference type="PANTHER" id="PTHR10949">
    <property type="entry name" value="LIPOYL SYNTHASE"/>
    <property type="match status" value="1"/>
</dbReference>
<gene>
    <name evidence="3" type="ORF">P3X46_011383</name>
</gene>
<name>A0ABQ9MI62_HEVBR</name>
<proteinExistence type="predicted"/>
<feature type="domain" description="Lipoyl synthase N-terminal" evidence="2">
    <location>
        <begin position="80"/>
        <end position="118"/>
    </location>
</feature>
<dbReference type="EMBL" id="JARPOI010000006">
    <property type="protein sequence ID" value="KAJ9179613.1"/>
    <property type="molecule type" value="Genomic_DNA"/>
</dbReference>
<keyword evidence="1" id="KW-0411">Iron-sulfur</keyword>
<keyword evidence="4" id="KW-1185">Reference proteome</keyword>
<dbReference type="Pfam" id="PF16881">
    <property type="entry name" value="LIAS_N"/>
    <property type="match status" value="1"/>
</dbReference>
<keyword evidence="1" id="KW-0479">Metal-binding</keyword>
<comment type="caution">
    <text evidence="3">The sequence shown here is derived from an EMBL/GenBank/DDBJ whole genome shotgun (WGS) entry which is preliminary data.</text>
</comment>
<dbReference type="InterPro" id="IPR031691">
    <property type="entry name" value="LIAS_N"/>
</dbReference>
<accession>A0ABQ9MI62</accession>
<organism evidence="3 4">
    <name type="scientific">Hevea brasiliensis</name>
    <name type="common">Para rubber tree</name>
    <name type="synonym">Siphonia brasiliensis</name>
    <dbReference type="NCBI Taxonomy" id="3981"/>
    <lineage>
        <taxon>Eukaryota</taxon>
        <taxon>Viridiplantae</taxon>
        <taxon>Streptophyta</taxon>
        <taxon>Embryophyta</taxon>
        <taxon>Tracheophyta</taxon>
        <taxon>Spermatophyta</taxon>
        <taxon>Magnoliopsida</taxon>
        <taxon>eudicotyledons</taxon>
        <taxon>Gunneridae</taxon>
        <taxon>Pentapetalae</taxon>
        <taxon>rosids</taxon>
        <taxon>fabids</taxon>
        <taxon>Malpighiales</taxon>
        <taxon>Euphorbiaceae</taxon>
        <taxon>Crotonoideae</taxon>
        <taxon>Micrandreae</taxon>
        <taxon>Hevea</taxon>
    </lineage>
</organism>
<dbReference type="InterPro" id="IPR003698">
    <property type="entry name" value="Lipoyl_synth"/>
</dbReference>
<sequence>MMEQSISNPSISILNSFHFSSCHSHSYFYNYNCISPLQILYQFVDSSNAAIQAHNDSSAAKKKGPYPGGMMGLHAGRDPNVKKPEWLRQRAPQGGRFQEVKQSLSRLNLNTVCEEAQCPNFGECWNGGSDGIATATIILLGDTCTRGCRFCAVKTSNDTPPPDPMEPQNTAQAIASWGISHFRCMNEPGFEIGESLSGQSICTKKICLQILTVILIWNGKKIFYMLGLGETDDELKEAMADLRAIDVDILIPVQYLPPTPLHLTVKEYVTPEKFSLWKEYGESIGFRYVAKISIFYFRSSYRAGELFVKTTVRERAKPLLPNSSGVL</sequence>
<keyword evidence="1" id="KW-0408">Iron</keyword>
<dbReference type="InterPro" id="IPR058240">
    <property type="entry name" value="rSAM_sf"/>
</dbReference>
<dbReference type="Proteomes" id="UP001174677">
    <property type="component" value="Chromosome 6"/>
</dbReference>
<evidence type="ECO:0000313" key="3">
    <source>
        <dbReference type="EMBL" id="KAJ9179613.1"/>
    </source>
</evidence>